<dbReference type="KEGG" id="pau:PA14_45460"/>
<dbReference type="GO" id="GO:0003700">
    <property type="term" value="F:DNA-binding transcription factor activity"/>
    <property type="evidence" value="ECO:0007669"/>
    <property type="project" value="InterPro"/>
</dbReference>
<dbReference type="InterPro" id="IPR028349">
    <property type="entry name" value="PafC-like"/>
</dbReference>
<keyword evidence="2" id="KW-0804">Transcription</keyword>
<dbReference type="Proteomes" id="UP000000653">
    <property type="component" value="Chromosome"/>
</dbReference>
<dbReference type="InterPro" id="IPR036390">
    <property type="entry name" value="WH_DNA-bd_sf"/>
</dbReference>
<dbReference type="InterPro" id="IPR057727">
    <property type="entry name" value="WCX_dom"/>
</dbReference>
<dbReference type="InterPro" id="IPR001034">
    <property type="entry name" value="DeoR_HTH"/>
</dbReference>
<dbReference type="RefSeq" id="WP_003140266.1">
    <property type="nucleotide sequence ID" value="NC_008463.1"/>
</dbReference>
<feature type="domain" description="HTH deoR-type" evidence="3">
    <location>
        <begin position="4"/>
        <end position="63"/>
    </location>
</feature>
<evidence type="ECO:0000256" key="2">
    <source>
        <dbReference type="ARBA" id="ARBA00023163"/>
    </source>
</evidence>
<protein>
    <submittedName>
        <fullName evidence="4">Putative transcriptional regulator</fullName>
    </submittedName>
</protein>
<dbReference type="InterPro" id="IPR036388">
    <property type="entry name" value="WH-like_DNA-bd_sf"/>
</dbReference>
<reference evidence="4 5" key="1">
    <citation type="journal article" date="2006" name="Genome Biol.">
        <title>Genomic analysis reveals that Pseudomonas aeruginosa virulence is combinatorial.</title>
        <authorList>
            <person name="Lee D.G."/>
            <person name="Urbach J.M."/>
            <person name="Wu G."/>
            <person name="Liberati N.T."/>
            <person name="Feinbaum R.L."/>
            <person name="Miyata S."/>
            <person name="Diggins L.T."/>
            <person name="He J."/>
            <person name="Saucier M."/>
            <person name="Deziel E."/>
            <person name="Friedman L."/>
            <person name="Li L."/>
            <person name="Grills G."/>
            <person name="Montgomery K."/>
            <person name="Kucherlapati R."/>
            <person name="Rahme L.G."/>
            <person name="Ausubel F.M."/>
        </authorList>
    </citation>
    <scope>NUCLEOTIDE SEQUENCE [LARGE SCALE GENOMIC DNA]</scope>
    <source>
        <strain evidence="4 5">UCBPP-PA14</strain>
    </source>
</reference>
<dbReference type="InterPro" id="IPR013196">
    <property type="entry name" value="HTH_11"/>
</dbReference>
<dbReference type="Gene3D" id="1.10.10.10">
    <property type="entry name" value="Winged helix-like DNA-binding domain superfamily/Winged helix DNA-binding domain"/>
    <property type="match status" value="1"/>
</dbReference>
<dbReference type="BioCyc" id="PAER208963:G1G74-3816-MONOMER"/>
<dbReference type="PROSITE" id="PS51000">
    <property type="entry name" value="HTH_DEOR_2"/>
    <property type="match status" value="1"/>
</dbReference>
<dbReference type="PROSITE" id="PS52050">
    <property type="entry name" value="WYL"/>
    <property type="match status" value="1"/>
</dbReference>
<organism evidence="4 5">
    <name type="scientific">Pseudomonas aeruginosa (strain UCBPP-PA14)</name>
    <dbReference type="NCBI Taxonomy" id="208963"/>
    <lineage>
        <taxon>Bacteria</taxon>
        <taxon>Pseudomonadati</taxon>
        <taxon>Pseudomonadota</taxon>
        <taxon>Gammaproteobacteria</taxon>
        <taxon>Pseudomonadales</taxon>
        <taxon>Pseudomonadaceae</taxon>
        <taxon>Pseudomonas</taxon>
    </lineage>
</organism>
<name>A0A0H2Z7Q1_PSEAB</name>
<accession>A0A0H2Z7Q1</accession>
<gene>
    <name evidence="4" type="ordered locus">PA14_45460</name>
</gene>
<dbReference type="PANTHER" id="PTHR34580">
    <property type="match status" value="1"/>
</dbReference>
<evidence type="ECO:0000313" key="4">
    <source>
        <dbReference type="EMBL" id="ABJ10648.1"/>
    </source>
</evidence>
<proteinExistence type="predicted"/>
<dbReference type="Pfam" id="PF13280">
    <property type="entry name" value="WYL"/>
    <property type="match status" value="1"/>
</dbReference>
<dbReference type="PIRSF" id="PIRSF016838">
    <property type="entry name" value="PafC"/>
    <property type="match status" value="1"/>
</dbReference>
<dbReference type="SUPFAM" id="SSF46785">
    <property type="entry name" value="Winged helix' DNA-binding domain"/>
    <property type="match status" value="1"/>
</dbReference>
<keyword evidence="1" id="KW-0805">Transcription regulation</keyword>
<dbReference type="AlphaFoldDB" id="A0A0H2Z7Q1"/>
<dbReference type="PANTHER" id="PTHR34580:SF3">
    <property type="entry name" value="PROTEIN PAFB"/>
    <property type="match status" value="1"/>
</dbReference>
<evidence type="ECO:0000259" key="3">
    <source>
        <dbReference type="PROSITE" id="PS51000"/>
    </source>
</evidence>
<dbReference type="HOGENOM" id="CLU_041141_1_1_6"/>
<dbReference type="Pfam" id="PF25583">
    <property type="entry name" value="WCX"/>
    <property type="match status" value="1"/>
</dbReference>
<dbReference type="InterPro" id="IPR051534">
    <property type="entry name" value="CBASS_pafABC_assoc_protein"/>
</dbReference>
<evidence type="ECO:0000313" key="5">
    <source>
        <dbReference type="Proteomes" id="UP000000653"/>
    </source>
</evidence>
<evidence type="ECO:0000256" key="1">
    <source>
        <dbReference type="ARBA" id="ARBA00023015"/>
    </source>
</evidence>
<dbReference type="InterPro" id="IPR026881">
    <property type="entry name" value="WYL_dom"/>
</dbReference>
<dbReference type="EMBL" id="CP000438">
    <property type="protein sequence ID" value="ABJ10648.1"/>
    <property type="molecule type" value="Genomic_DNA"/>
</dbReference>
<sequence>MSKPTVRVLALLELLQSHGQLSGSELARRLEVDGRTLRRYIVALEELGIPISAERGRHGGYRLVAGFKLPPLMFSAEETLAVSLGLLAVRSLGLGESELALESAQAKLSRVMPDALRRRLVALRETASLDLARARAGTSVAALATLAEAAQVRARVEFRYRDPQGAETLRQLDPYGLVYRNGCWYVSGFCHLRQALRSFRLDRLDAPRMLAERFERPADFDTLRHLRESFARMPRAYPVEILMRAAREQVVAVLGEPLGLLAEVDGGTLLRASTDDLDWFARRLCGLPFDFEVRQPLELREPLRRQAERVLRNLGQEEASDHR</sequence>
<dbReference type="Pfam" id="PF08279">
    <property type="entry name" value="HTH_11"/>
    <property type="match status" value="1"/>
</dbReference>